<organism evidence="5 6">
    <name type="scientific">Saltatorellus ferox</name>
    <dbReference type="NCBI Taxonomy" id="2528018"/>
    <lineage>
        <taxon>Bacteria</taxon>
        <taxon>Pseudomonadati</taxon>
        <taxon>Planctomycetota</taxon>
        <taxon>Planctomycetia</taxon>
        <taxon>Planctomycetia incertae sedis</taxon>
        <taxon>Saltatorellus</taxon>
    </lineage>
</organism>
<feature type="domain" description="Glycosyltransferase 2-like" evidence="4">
    <location>
        <begin position="34"/>
        <end position="202"/>
    </location>
</feature>
<dbReference type="InterPro" id="IPR001173">
    <property type="entry name" value="Glyco_trans_2-like"/>
</dbReference>
<keyword evidence="6" id="KW-1185">Reference proteome</keyword>
<dbReference type="SUPFAM" id="SSF53448">
    <property type="entry name" value="Nucleotide-diphospho-sugar transferases"/>
    <property type="match status" value="1"/>
</dbReference>
<accession>A0A518ERF0</accession>
<dbReference type="EMBL" id="CP036434">
    <property type="protein sequence ID" value="QDV06667.1"/>
    <property type="molecule type" value="Genomic_DNA"/>
</dbReference>
<keyword evidence="2 5" id="KW-0328">Glycosyltransferase</keyword>
<evidence type="ECO:0000259" key="4">
    <source>
        <dbReference type="Pfam" id="PF00535"/>
    </source>
</evidence>
<evidence type="ECO:0000256" key="2">
    <source>
        <dbReference type="ARBA" id="ARBA00022676"/>
    </source>
</evidence>
<dbReference type="EC" id="2.4.1.289" evidence="5"/>
<sequence>MSAHRNSESVAGAGLFDGLFAVVVNWNGELADNLRCLASLVADGVPEERICVVDNGSDNGSREGIDAAHPRLLRIDNGANLGFGEAANQGARLALEHGARAVVFINNDLWLPMGEGTLRVLVEALESDPRLGMVGPRVLFPPDEGEGGATRVWCAGGRLDFRQNLSTLLGNGQPDGPPWTETRDVDYIVGCSVLVRREVLEEVGLFRSRYFAYVEDVELGLRAREAGWGVRVVGAVRAFHAPSSATGGGYGARRKWMQALNSVHFMREHGTPGGWVSFLAFDVATLLPLILWRSLRGEGRPALAKAKGLWDGLRGREVTAEALRPGASRLWP</sequence>
<dbReference type="GO" id="GO:0102096">
    <property type="term" value="F:decaprenyl-N-acetyl-alpha-D-glucosaminyl-pyrophosphate:dTDP-alpha-L-rhamnose rhamnosyltransferase activity"/>
    <property type="evidence" value="ECO:0007669"/>
    <property type="project" value="UniProtKB-EC"/>
</dbReference>
<dbReference type="InterPro" id="IPR029044">
    <property type="entry name" value="Nucleotide-diphossugar_trans"/>
</dbReference>
<dbReference type="Gene3D" id="3.90.550.10">
    <property type="entry name" value="Spore Coat Polysaccharide Biosynthesis Protein SpsA, Chain A"/>
    <property type="match status" value="1"/>
</dbReference>
<protein>
    <submittedName>
        <fullName evidence="5">N-acetylglucosaminyl-diphospho-decaprenol L-rhamnosyltransferase</fullName>
        <ecNumber evidence="5">2.4.1.289</ecNumber>
    </submittedName>
</protein>
<evidence type="ECO:0000256" key="1">
    <source>
        <dbReference type="ARBA" id="ARBA00006739"/>
    </source>
</evidence>
<evidence type="ECO:0000313" key="5">
    <source>
        <dbReference type="EMBL" id="QDV06667.1"/>
    </source>
</evidence>
<dbReference type="RefSeq" id="WP_145197050.1">
    <property type="nucleotide sequence ID" value="NZ_CP036434.1"/>
</dbReference>
<name>A0A518ERF0_9BACT</name>
<dbReference type="PANTHER" id="PTHR43179">
    <property type="entry name" value="RHAMNOSYLTRANSFERASE WBBL"/>
    <property type="match status" value="1"/>
</dbReference>
<gene>
    <name evidence="5" type="primary">wbbL_1</name>
    <name evidence="5" type="ORF">Poly30_21820</name>
</gene>
<dbReference type="AlphaFoldDB" id="A0A518ERF0"/>
<dbReference type="Proteomes" id="UP000320390">
    <property type="component" value="Chromosome"/>
</dbReference>
<reference evidence="5 6" key="1">
    <citation type="submission" date="2019-02" db="EMBL/GenBank/DDBJ databases">
        <title>Deep-cultivation of Planctomycetes and their phenomic and genomic characterization uncovers novel biology.</title>
        <authorList>
            <person name="Wiegand S."/>
            <person name="Jogler M."/>
            <person name="Boedeker C."/>
            <person name="Pinto D."/>
            <person name="Vollmers J."/>
            <person name="Rivas-Marin E."/>
            <person name="Kohn T."/>
            <person name="Peeters S.H."/>
            <person name="Heuer A."/>
            <person name="Rast P."/>
            <person name="Oberbeckmann S."/>
            <person name="Bunk B."/>
            <person name="Jeske O."/>
            <person name="Meyerdierks A."/>
            <person name="Storesund J.E."/>
            <person name="Kallscheuer N."/>
            <person name="Luecker S."/>
            <person name="Lage O.M."/>
            <person name="Pohl T."/>
            <person name="Merkel B.J."/>
            <person name="Hornburger P."/>
            <person name="Mueller R.-W."/>
            <person name="Bruemmer F."/>
            <person name="Labrenz M."/>
            <person name="Spormann A.M."/>
            <person name="Op den Camp H."/>
            <person name="Overmann J."/>
            <person name="Amann R."/>
            <person name="Jetten M.S.M."/>
            <person name="Mascher T."/>
            <person name="Medema M.H."/>
            <person name="Devos D.P."/>
            <person name="Kaster A.-K."/>
            <person name="Ovreas L."/>
            <person name="Rohde M."/>
            <person name="Galperin M.Y."/>
            <person name="Jogler C."/>
        </authorList>
    </citation>
    <scope>NUCLEOTIDE SEQUENCE [LARGE SCALE GENOMIC DNA]</scope>
    <source>
        <strain evidence="5 6">Poly30</strain>
    </source>
</reference>
<dbReference type="PANTHER" id="PTHR43179:SF12">
    <property type="entry name" value="GALACTOFURANOSYLTRANSFERASE GLFT2"/>
    <property type="match status" value="1"/>
</dbReference>
<keyword evidence="3 5" id="KW-0808">Transferase</keyword>
<proteinExistence type="inferred from homology"/>
<dbReference type="Pfam" id="PF00535">
    <property type="entry name" value="Glycos_transf_2"/>
    <property type="match status" value="1"/>
</dbReference>
<dbReference type="OrthoDB" id="9771846at2"/>
<evidence type="ECO:0000313" key="6">
    <source>
        <dbReference type="Proteomes" id="UP000320390"/>
    </source>
</evidence>
<dbReference type="CDD" id="cd04186">
    <property type="entry name" value="GT_2_like_c"/>
    <property type="match status" value="1"/>
</dbReference>
<comment type="similarity">
    <text evidence="1">Belongs to the glycosyltransferase 2 family.</text>
</comment>
<evidence type="ECO:0000256" key="3">
    <source>
        <dbReference type="ARBA" id="ARBA00022679"/>
    </source>
</evidence>